<keyword evidence="4" id="KW-1133">Transmembrane helix</keyword>
<gene>
    <name evidence="8" type="ORF">NMOB1V02_LOCUS10711</name>
</gene>
<proteinExistence type="predicted"/>
<dbReference type="Proteomes" id="UP000678499">
    <property type="component" value="Unassembled WGS sequence"/>
</dbReference>
<evidence type="ECO:0000256" key="6">
    <source>
        <dbReference type="SAM" id="Coils"/>
    </source>
</evidence>
<dbReference type="GO" id="GO:0007097">
    <property type="term" value="P:nuclear migration"/>
    <property type="evidence" value="ECO:0007669"/>
    <property type="project" value="TreeGrafter"/>
</dbReference>
<feature type="compositionally biased region" description="Polar residues" evidence="7">
    <location>
        <begin position="1098"/>
        <end position="1109"/>
    </location>
</feature>
<protein>
    <submittedName>
        <fullName evidence="8">Uncharacterized protein</fullName>
    </submittedName>
</protein>
<sequence>EGKKVLYSCKPWLCTHQLGNASHSNPQPTKLWSGHPMACLRECDDQLDAGKCLEDDLAKLGDSLSKPLNMCSVLSLAKPGMSSLLRDNGDSVASDTGFNNNARCEPMLELYQQLRASTAQLASLKESLDALLTSLRLEAEQKQKFDGKSERMQEWLSNVQLNLDSIFHGSKPKEAQVEEMRALLEDMSRNHSDLLTAKQNATESLTNGKSHWGMDQIDEVEEEDEDDRKVPVFMDSDPAFGARQAVALATGTIVNLECCQRERLTIEHLLDLWRKMFEETYCQYVAVMSVLVSEGVGPEGFDISRHLISYSTSLTEAQEFLDRVKTVKPGSEEASKDNFERLNATNNLVGQQLSLLSAVGMAVRWNLPQDELKTVKDLISRHKECVLLARELISGAESDLTAWKQYHVAYSEFCTWLRSLETERDRLRMSIIPICDLPETLKKLEDLMQKADDAELLAKLSSACKDLLERTDESGLGWLQTTVCNCEGRLDNVKAGLRVWHDFLSRISSSWATLTRKLQEPKEVISRVLEFFERPKVVQFEDIAAAVEENKSLEEDLRNAEKVLNEASADLDELSSSVVAARDVRDMRQDLRIIQNQCADCIHQLIMERNRLDDLNDCWVSYRATYEILKRDLQESKDEISREVVPSAGTTCPNIQQQKRFLQTAMNRFFGPGSSNQENFSRFALLGDTLQSSLAVVESAETGSEKSSVEEVEKMRGEIETFWNDLRGGFETRISALNQLSKKIEEANEQATELDLKLTECQVTCQPKSVVPIETISFARMETSKALEKLAEYESVLNSTTSRLEEISAEAETIGASAEKRNLQLSIEAIHKRWNSIKDMGEDELVHLSQLSEDAEKFVDAYGKFDKWLKSAEAKFRDCKTSADLHTQVELKQEADRFQDLSGRIFKQLENLKHLNKCYESLVFNGADVNYKMSPDDGNASDSKSLKDMAEASNRRWRRLSDYADRVNRRLKHQRDQYSAHMGSVEQSTIQLTVLEGKLTKLEKSVGDVGFPEKFAEIEVFAKEVMEEADTLLIRGTELQCRSCPEDAETIGEVTESFQQLLIHVRNHVKLLKKQMRTKTKDSSNENSKSPAYDDDIQLSTSSKSTESE</sequence>
<dbReference type="SUPFAM" id="SSF46966">
    <property type="entry name" value="Spectrin repeat"/>
    <property type="match status" value="1"/>
</dbReference>
<dbReference type="InterPro" id="IPR052403">
    <property type="entry name" value="LINC-complex_assoc"/>
</dbReference>
<keyword evidence="3" id="KW-0677">Repeat</keyword>
<evidence type="ECO:0000256" key="2">
    <source>
        <dbReference type="ARBA" id="ARBA00022692"/>
    </source>
</evidence>
<feature type="non-terminal residue" evidence="8">
    <location>
        <position position="1"/>
    </location>
</feature>
<dbReference type="GO" id="GO:0051015">
    <property type="term" value="F:actin filament binding"/>
    <property type="evidence" value="ECO:0007669"/>
    <property type="project" value="TreeGrafter"/>
</dbReference>
<dbReference type="GO" id="GO:0034993">
    <property type="term" value="C:meiotic nuclear membrane microtubule tethering complex"/>
    <property type="evidence" value="ECO:0007669"/>
    <property type="project" value="TreeGrafter"/>
</dbReference>
<evidence type="ECO:0000256" key="5">
    <source>
        <dbReference type="ARBA" id="ARBA00023136"/>
    </source>
</evidence>
<evidence type="ECO:0000313" key="8">
    <source>
        <dbReference type="EMBL" id="CAD7283093.1"/>
    </source>
</evidence>
<evidence type="ECO:0000256" key="3">
    <source>
        <dbReference type="ARBA" id="ARBA00022737"/>
    </source>
</evidence>
<feature type="region of interest" description="Disordered" evidence="7">
    <location>
        <begin position="1074"/>
        <end position="1109"/>
    </location>
</feature>
<dbReference type="EMBL" id="OA886829">
    <property type="protein sequence ID" value="CAD7283093.1"/>
    <property type="molecule type" value="Genomic_DNA"/>
</dbReference>
<feature type="coiled-coil region" evidence="6">
    <location>
        <begin position="543"/>
        <end position="577"/>
    </location>
</feature>
<evidence type="ECO:0000256" key="1">
    <source>
        <dbReference type="ARBA" id="ARBA00004370"/>
    </source>
</evidence>
<comment type="subcellular location">
    <subcellularLocation>
        <location evidence="1">Membrane</location>
    </subcellularLocation>
</comment>
<organism evidence="8">
    <name type="scientific">Notodromas monacha</name>
    <dbReference type="NCBI Taxonomy" id="399045"/>
    <lineage>
        <taxon>Eukaryota</taxon>
        <taxon>Metazoa</taxon>
        <taxon>Ecdysozoa</taxon>
        <taxon>Arthropoda</taxon>
        <taxon>Crustacea</taxon>
        <taxon>Oligostraca</taxon>
        <taxon>Ostracoda</taxon>
        <taxon>Podocopa</taxon>
        <taxon>Podocopida</taxon>
        <taxon>Cypridocopina</taxon>
        <taxon>Cypridoidea</taxon>
        <taxon>Cyprididae</taxon>
        <taxon>Notodromas</taxon>
    </lineage>
</organism>
<evidence type="ECO:0000256" key="7">
    <source>
        <dbReference type="SAM" id="MobiDB-lite"/>
    </source>
</evidence>
<keyword evidence="5" id="KW-0472">Membrane</keyword>
<reference evidence="8" key="1">
    <citation type="submission" date="2020-11" db="EMBL/GenBank/DDBJ databases">
        <authorList>
            <person name="Tran Van P."/>
        </authorList>
    </citation>
    <scope>NUCLEOTIDE SEQUENCE</scope>
</reference>
<dbReference type="AlphaFoldDB" id="A0A7R9GJW7"/>
<feature type="non-terminal residue" evidence="8">
    <location>
        <position position="1109"/>
    </location>
</feature>
<dbReference type="Gene3D" id="1.20.58.60">
    <property type="match status" value="2"/>
</dbReference>
<accession>A0A7R9GJW7</accession>
<evidence type="ECO:0000313" key="9">
    <source>
        <dbReference type="Proteomes" id="UP000678499"/>
    </source>
</evidence>
<dbReference type="PANTHER" id="PTHR47535:SF7">
    <property type="entry name" value="CALMIN"/>
    <property type="match status" value="1"/>
</dbReference>
<keyword evidence="9" id="KW-1185">Reference proteome</keyword>
<keyword evidence="6" id="KW-0175">Coiled coil</keyword>
<dbReference type="EMBL" id="CAJPEX010004792">
    <property type="protein sequence ID" value="CAG0923245.1"/>
    <property type="molecule type" value="Genomic_DNA"/>
</dbReference>
<dbReference type="GO" id="GO:0005737">
    <property type="term" value="C:cytoplasm"/>
    <property type="evidence" value="ECO:0007669"/>
    <property type="project" value="TreeGrafter"/>
</dbReference>
<dbReference type="PANTHER" id="PTHR47535">
    <property type="entry name" value="MUSCLE-SPECIFIC PROTEIN 300 KDA, ISOFORM G"/>
    <property type="match status" value="1"/>
</dbReference>
<evidence type="ECO:0000256" key="4">
    <source>
        <dbReference type="ARBA" id="ARBA00022989"/>
    </source>
</evidence>
<dbReference type="GO" id="GO:0005640">
    <property type="term" value="C:nuclear outer membrane"/>
    <property type="evidence" value="ECO:0007669"/>
    <property type="project" value="TreeGrafter"/>
</dbReference>
<keyword evidence="2" id="KW-0812">Transmembrane</keyword>
<name>A0A7R9GJW7_9CRUS</name>
<feature type="coiled-coil region" evidence="6">
    <location>
        <begin position="734"/>
        <end position="764"/>
    </location>
</feature>
<dbReference type="GO" id="GO:0008285">
    <property type="term" value="P:negative regulation of cell population proliferation"/>
    <property type="evidence" value="ECO:0007669"/>
    <property type="project" value="TreeGrafter"/>
</dbReference>
<dbReference type="OrthoDB" id="6618337at2759"/>